<feature type="region of interest" description="Disordered" evidence="1">
    <location>
        <begin position="151"/>
        <end position="218"/>
    </location>
</feature>
<protein>
    <submittedName>
        <fullName evidence="2">Uncharacterized protein</fullName>
    </submittedName>
</protein>
<evidence type="ECO:0000313" key="2">
    <source>
        <dbReference type="EMBL" id="EGG06943.1"/>
    </source>
</evidence>
<dbReference type="AlphaFoldDB" id="F4RL10"/>
<dbReference type="RefSeq" id="XP_007409903.1">
    <property type="nucleotide sequence ID" value="XM_007409841.1"/>
</dbReference>
<evidence type="ECO:0000256" key="1">
    <source>
        <dbReference type="SAM" id="MobiDB-lite"/>
    </source>
</evidence>
<feature type="compositionally biased region" description="Low complexity" evidence="1">
    <location>
        <begin position="167"/>
        <end position="180"/>
    </location>
</feature>
<organism evidence="3">
    <name type="scientific">Melampsora larici-populina (strain 98AG31 / pathotype 3-4-7)</name>
    <name type="common">Poplar leaf rust fungus</name>
    <dbReference type="NCBI Taxonomy" id="747676"/>
    <lineage>
        <taxon>Eukaryota</taxon>
        <taxon>Fungi</taxon>
        <taxon>Dikarya</taxon>
        <taxon>Basidiomycota</taxon>
        <taxon>Pucciniomycotina</taxon>
        <taxon>Pucciniomycetes</taxon>
        <taxon>Pucciniales</taxon>
        <taxon>Melampsoraceae</taxon>
        <taxon>Melampsora</taxon>
    </lineage>
</organism>
<dbReference type="KEGG" id="mlr:MELLADRAFT_63029"/>
<dbReference type="Proteomes" id="UP000001072">
    <property type="component" value="Unassembled WGS sequence"/>
</dbReference>
<proteinExistence type="predicted"/>
<evidence type="ECO:0000313" key="3">
    <source>
        <dbReference type="Proteomes" id="UP000001072"/>
    </source>
</evidence>
<feature type="compositionally biased region" description="Polar residues" evidence="1">
    <location>
        <begin position="201"/>
        <end position="212"/>
    </location>
</feature>
<dbReference type="HOGENOM" id="CLU_1267151_0_0_1"/>
<name>F4RL10_MELLP</name>
<dbReference type="EMBL" id="GL883106">
    <property type="protein sequence ID" value="EGG06943.1"/>
    <property type="molecule type" value="Genomic_DNA"/>
</dbReference>
<keyword evidence="3" id="KW-1185">Reference proteome</keyword>
<dbReference type="VEuPathDB" id="FungiDB:MELLADRAFT_63029"/>
<dbReference type="InParanoid" id="F4RL10"/>
<gene>
    <name evidence="2" type="ORF">MELLADRAFT_63029</name>
</gene>
<dbReference type="GeneID" id="18930013"/>
<reference evidence="3" key="1">
    <citation type="journal article" date="2011" name="Proc. Natl. Acad. Sci. U.S.A.">
        <title>Obligate biotrophy features unraveled by the genomic analysis of rust fungi.</title>
        <authorList>
            <person name="Duplessis S."/>
            <person name="Cuomo C.A."/>
            <person name="Lin Y.-C."/>
            <person name="Aerts A."/>
            <person name="Tisserant E."/>
            <person name="Veneault-Fourrey C."/>
            <person name="Joly D.L."/>
            <person name="Hacquard S."/>
            <person name="Amselem J."/>
            <person name="Cantarel B.L."/>
            <person name="Chiu R."/>
            <person name="Coutinho P.M."/>
            <person name="Feau N."/>
            <person name="Field M."/>
            <person name="Frey P."/>
            <person name="Gelhaye E."/>
            <person name="Goldberg J."/>
            <person name="Grabherr M.G."/>
            <person name="Kodira C.D."/>
            <person name="Kohler A."/>
            <person name="Kuees U."/>
            <person name="Lindquist E.A."/>
            <person name="Lucas S.M."/>
            <person name="Mago R."/>
            <person name="Mauceli E."/>
            <person name="Morin E."/>
            <person name="Murat C."/>
            <person name="Pangilinan J.L."/>
            <person name="Park R."/>
            <person name="Pearson M."/>
            <person name="Quesneville H."/>
            <person name="Rouhier N."/>
            <person name="Sakthikumar S."/>
            <person name="Salamov A.A."/>
            <person name="Schmutz J."/>
            <person name="Selles B."/>
            <person name="Shapiro H."/>
            <person name="Tanguay P."/>
            <person name="Tuskan G.A."/>
            <person name="Henrissat B."/>
            <person name="Van de Peer Y."/>
            <person name="Rouze P."/>
            <person name="Ellis J.G."/>
            <person name="Dodds P.N."/>
            <person name="Schein J.E."/>
            <person name="Zhong S."/>
            <person name="Hamelin R.C."/>
            <person name="Grigoriev I.V."/>
            <person name="Szabo L.J."/>
            <person name="Martin F."/>
        </authorList>
    </citation>
    <scope>NUCLEOTIDE SEQUENCE [LARGE SCALE GENOMIC DNA]</scope>
    <source>
        <strain evidence="3">98AG31 / pathotype 3-4-7</strain>
    </source>
</reference>
<accession>F4RL10</accession>
<sequence>MPFKHFDLRCVPMHEKHSNKEKRVGKDQTCQNTGSVPPLKTVRLAFSKFFSVTNRSNSPNQRVLPCLRFVSIEHQFGLDCLSYARSHTANTMPVGFISLAQASSDEYFVQFTSGANMGHWMCKLCTSRTFKDKSKHCKLKTHIDRVRVELERRSMSPPAVAPPGLGSRASQSTSETAQASLPARIPDDGGVPNRINDTKTKVTSISTLNTPTEGRFVK</sequence>